<gene>
    <name evidence="1" type="ORF">DSCW_25070</name>
</gene>
<proteinExistence type="predicted"/>
<keyword evidence="2" id="KW-1185">Reference proteome</keyword>
<dbReference type="InterPro" id="IPR036527">
    <property type="entry name" value="SCP2_sterol-bd_dom_sf"/>
</dbReference>
<dbReference type="EMBL" id="AP021875">
    <property type="protein sequence ID" value="BBO75090.1"/>
    <property type="molecule type" value="Genomic_DNA"/>
</dbReference>
<name>A0A5K7Z359_9BACT</name>
<accession>A0A5K7Z359</accession>
<evidence type="ECO:0000313" key="1">
    <source>
        <dbReference type="EMBL" id="BBO75090.1"/>
    </source>
</evidence>
<dbReference type="KEGG" id="dwd:DSCW_25070"/>
<dbReference type="SUPFAM" id="SSF55718">
    <property type="entry name" value="SCP-like"/>
    <property type="match status" value="1"/>
</dbReference>
<dbReference type="OrthoDB" id="7011745at2"/>
<sequence length="121" mass="13577">MKFNLLLYVLSVKLKRAAKKNARFMKFIRDKKLKLGIRTADGKSGRQYTFSKGKILSGSGLPEDPDFVMVWSDADTAFKTMSSTNEEAAVAALTEKKLQVEGDLKAFMWFSRAIDIMMGKA</sequence>
<evidence type="ECO:0008006" key="3">
    <source>
        <dbReference type="Google" id="ProtNLM"/>
    </source>
</evidence>
<protein>
    <recommendedName>
        <fullName evidence="3">SCP2 domain-containing protein</fullName>
    </recommendedName>
</protein>
<organism evidence="1 2">
    <name type="scientific">Desulfosarcina widdelii</name>
    <dbReference type="NCBI Taxonomy" id="947919"/>
    <lineage>
        <taxon>Bacteria</taxon>
        <taxon>Pseudomonadati</taxon>
        <taxon>Thermodesulfobacteriota</taxon>
        <taxon>Desulfobacteria</taxon>
        <taxon>Desulfobacterales</taxon>
        <taxon>Desulfosarcinaceae</taxon>
        <taxon>Desulfosarcina</taxon>
    </lineage>
</organism>
<dbReference type="AlphaFoldDB" id="A0A5K7Z359"/>
<dbReference type="Proteomes" id="UP000427769">
    <property type="component" value="Chromosome"/>
</dbReference>
<dbReference type="Gene3D" id="3.30.1050.10">
    <property type="entry name" value="SCP2 sterol-binding domain"/>
    <property type="match status" value="1"/>
</dbReference>
<reference evidence="1 2" key="1">
    <citation type="submission" date="2019-11" db="EMBL/GenBank/DDBJ databases">
        <title>Comparative genomics of hydrocarbon-degrading Desulfosarcina strains.</title>
        <authorList>
            <person name="Watanabe M."/>
            <person name="Kojima H."/>
            <person name="Fukui M."/>
        </authorList>
    </citation>
    <scope>NUCLEOTIDE SEQUENCE [LARGE SCALE GENOMIC DNA]</scope>
    <source>
        <strain evidence="1 2">PP31</strain>
    </source>
</reference>
<evidence type="ECO:0000313" key="2">
    <source>
        <dbReference type="Proteomes" id="UP000427769"/>
    </source>
</evidence>